<dbReference type="RefSeq" id="WP_017335970.1">
    <property type="nucleotide sequence ID" value="NZ_CP010945.1"/>
</dbReference>
<evidence type="ECO:0008006" key="3">
    <source>
        <dbReference type="Google" id="ProtNLM"/>
    </source>
</evidence>
<proteinExistence type="predicted"/>
<dbReference type="EMBL" id="CP010945">
    <property type="protein sequence ID" value="AKV06091.1"/>
    <property type="molecule type" value="Genomic_DNA"/>
</dbReference>
<name>A0A0K1QK03_PSEFL</name>
<accession>A0A0K1QK03</accession>
<organism evidence="1 2">
    <name type="scientific">Pseudomonas fluorescens NCIMB 11764</name>
    <dbReference type="NCBI Taxonomy" id="1221522"/>
    <lineage>
        <taxon>Bacteria</taxon>
        <taxon>Pseudomonadati</taxon>
        <taxon>Pseudomonadota</taxon>
        <taxon>Gammaproteobacteria</taxon>
        <taxon>Pseudomonadales</taxon>
        <taxon>Pseudomonadaceae</taxon>
        <taxon>Pseudomonas</taxon>
    </lineage>
</organism>
<protein>
    <recommendedName>
        <fullName evidence="3">DNA-binding protein</fullName>
    </recommendedName>
</protein>
<evidence type="ECO:0000313" key="2">
    <source>
        <dbReference type="Proteomes" id="UP000017175"/>
    </source>
</evidence>
<reference evidence="1 2" key="1">
    <citation type="journal article" date="2012" name="J. Bacteriol.">
        <title>Draft genome sequence of the cyanide-utilizing bacterium Pseudomonas fluorescens strain NCIMB 11764.</title>
        <authorList>
            <person name="Vilo C.A."/>
            <person name="Benedik M.J."/>
            <person name="Kunz D.A."/>
            <person name="Dong Q."/>
        </authorList>
    </citation>
    <scope>NUCLEOTIDE SEQUENCE [LARGE SCALE GENOMIC DNA]</scope>
    <source>
        <strain evidence="1 2">NCIMB 11764</strain>
    </source>
</reference>
<dbReference type="OrthoDB" id="6908481at2"/>
<gene>
    <name evidence="1" type="ORF">B723_06650</name>
</gene>
<dbReference type="AlphaFoldDB" id="A0A0K1QK03"/>
<dbReference type="Proteomes" id="UP000017175">
    <property type="component" value="Chromosome"/>
</dbReference>
<sequence>MKNLKRQPLSTIAEICEYLHIGKTTFYRLSATPGFPEAIRFNQRIVRYDLVKVIDFIKSEPLKESA</sequence>
<evidence type="ECO:0000313" key="1">
    <source>
        <dbReference type="EMBL" id="AKV06091.1"/>
    </source>
</evidence>